<dbReference type="Pfam" id="PF06428">
    <property type="entry name" value="Sec2p"/>
    <property type="match status" value="1"/>
</dbReference>
<reference evidence="5" key="1">
    <citation type="submission" date="2022-11" db="EMBL/GenBank/DDBJ databases">
        <authorList>
            <person name="Scott C."/>
            <person name="Bruce N."/>
        </authorList>
    </citation>
    <scope>NUCLEOTIDE SEQUENCE</scope>
</reference>
<dbReference type="AlphaFoldDB" id="A0A9P1GUS0"/>
<sequence>MANPHPFTVTTTALTSSSSAPDANPCCPNCGYCISATSPSPAIVSSTTGAAAATSPIAAEVDSQRLPSAAETELAAAQQHITDLEAQIQELNERPRRPSTAGPTTRTSSRNCAARSTPRHPHGAFHESFASSLTTPAPIRASFLPSPRRISSLLAPRKSTPNLRVGPAGPDSVEDLTAALAREQNLRKDAEARLRRTSAEVEELSAALFEQANEMVATERRARAKLEERVGVLEAREDSKKRRLEILEEAVGRMQKVRNVLDQQREKERGNKPAMRARSEGQINPMVSAEDMREGAVAGTEKVFHVDSTTISEGKTGPHRETSISETTIVSKNMATTVVTEVELV</sequence>
<feature type="coiled-coil region" evidence="2">
    <location>
        <begin position="173"/>
        <end position="267"/>
    </location>
</feature>
<dbReference type="SUPFAM" id="SSF144284">
    <property type="entry name" value="Sec2 N-terminal region"/>
    <property type="match status" value="1"/>
</dbReference>
<dbReference type="Proteomes" id="UP000838763">
    <property type="component" value="Unassembled WGS sequence"/>
</dbReference>
<dbReference type="GO" id="GO:0070319">
    <property type="term" value="C:Golgi to plasma membrane transport vesicle"/>
    <property type="evidence" value="ECO:0007669"/>
    <property type="project" value="TreeGrafter"/>
</dbReference>
<feature type="compositionally biased region" description="Polar residues" evidence="3">
    <location>
        <begin position="101"/>
        <end position="111"/>
    </location>
</feature>
<feature type="domain" description="GDP/GTP exchange factor Sec2 N-terminal" evidence="4">
    <location>
        <begin position="173"/>
        <end position="249"/>
    </location>
</feature>
<accession>A0A9P1GUS0</accession>
<dbReference type="GO" id="GO:0006887">
    <property type="term" value="P:exocytosis"/>
    <property type="evidence" value="ECO:0007669"/>
    <property type="project" value="TreeGrafter"/>
</dbReference>
<dbReference type="GO" id="GO:0005085">
    <property type="term" value="F:guanyl-nucleotide exchange factor activity"/>
    <property type="evidence" value="ECO:0007669"/>
    <property type="project" value="InterPro"/>
</dbReference>
<keyword evidence="6" id="KW-1185">Reference proteome</keyword>
<dbReference type="EMBL" id="CALLCH030000001">
    <property type="protein sequence ID" value="CAI4210424.1"/>
    <property type="molecule type" value="Genomic_DNA"/>
</dbReference>
<name>A0A9P1GUS0_9PEZI</name>
<organism evidence="5 6">
    <name type="scientific">Parascedosporium putredinis</name>
    <dbReference type="NCBI Taxonomy" id="1442378"/>
    <lineage>
        <taxon>Eukaryota</taxon>
        <taxon>Fungi</taxon>
        <taxon>Dikarya</taxon>
        <taxon>Ascomycota</taxon>
        <taxon>Pezizomycotina</taxon>
        <taxon>Sordariomycetes</taxon>
        <taxon>Hypocreomycetidae</taxon>
        <taxon>Microascales</taxon>
        <taxon>Microascaceae</taxon>
        <taxon>Parascedosporium</taxon>
    </lineage>
</organism>
<dbReference type="InterPro" id="IPR009449">
    <property type="entry name" value="Sec2_N"/>
</dbReference>
<evidence type="ECO:0000256" key="2">
    <source>
        <dbReference type="SAM" id="Coils"/>
    </source>
</evidence>
<gene>
    <name evidence="5" type="ORF">PPNO1_LOCUS227</name>
</gene>
<dbReference type="GO" id="GO:0051286">
    <property type="term" value="C:cell tip"/>
    <property type="evidence" value="ECO:0007669"/>
    <property type="project" value="TreeGrafter"/>
</dbReference>
<dbReference type="PANTHER" id="PTHR14430">
    <property type="entry name" value="RABIN3-RELATED"/>
    <property type="match status" value="1"/>
</dbReference>
<keyword evidence="1 2" id="KW-0175">Coiled coil</keyword>
<evidence type="ECO:0000313" key="6">
    <source>
        <dbReference type="Proteomes" id="UP000838763"/>
    </source>
</evidence>
<dbReference type="InterPro" id="IPR040351">
    <property type="entry name" value="RAB3IL/RAB3IP/Sec2"/>
</dbReference>
<evidence type="ECO:0000259" key="4">
    <source>
        <dbReference type="Pfam" id="PF06428"/>
    </source>
</evidence>
<proteinExistence type="predicted"/>
<evidence type="ECO:0000256" key="3">
    <source>
        <dbReference type="SAM" id="MobiDB-lite"/>
    </source>
</evidence>
<protein>
    <recommendedName>
        <fullName evidence="4">GDP/GTP exchange factor Sec2 N-terminal domain-containing protein</fullName>
    </recommendedName>
</protein>
<dbReference type="Gene3D" id="6.10.140.910">
    <property type="match status" value="1"/>
</dbReference>
<dbReference type="PANTHER" id="PTHR14430:SF4">
    <property type="entry name" value="GDP_GTP EXCHANGE FACTOR SEC2 N-TERMINAL DOMAIN-CONTAINING PROTEIN"/>
    <property type="match status" value="1"/>
</dbReference>
<dbReference type="OrthoDB" id="5560525at2759"/>
<evidence type="ECO:0000256" key="1">
    <source>
        <dbReference type="ARBA" id="ARBA00023054"/>
    </source>
</evidence>
<evidence type="ECO:0000313" key="5">
    <source>
        <dbReference type="EMBL" id="CAI4210424.1"/>
    </source>
</evidence>
<comment type="caution">
    <text evidence="5">The sequence shown here is derived from an EMBL/GenBank/DDBJ whole genome shotgun (WGS) entry which is preliminary data.</text>
</comment>
<feature type="region of interest" description="Disordered" evidence="3">
    <location>
        <begin position="91"/>
        <end position="131"/>
    </location>
</feature>